<accession>A4J248</accession>
<keyword evidence="1" id="KW-0472">Membrane</keyword>
<dbReference type="Proteomes" id="UP000001556">
    <property type="component" value="Chromosome"/>
</dbReference>
<dbReference type="KEGG" id="drm:Dred_0611"/>
<dbReference type="RefSeq" id="WP_011876988.1">
    <property type="nucleotide sequence ID" value="NC_009253.1"/>
</dbReference>
<dbReference type="HOGENOM" id="CLU_1783766_0_0_9"/>
<gene>
    <name evidence="2" type="ordered locus">Dred_0611</name>
</gene>
<reference evidence="2 3" key="1">
    <citation type="submission" date="2007-03" db="EMBL/GenBank/DDBJ databases">
        <title>Complete sequence of Desulfotomaculum reducens MI-1.</title>
        <authorList>
            <consortium name="US DOE Joint Genome Institute"/>
            <person name="Copeland A."/>
            <person name="Lucas S."/>
            <person name="Lapidus A."/>
            <person name="Barry K."/>
            <person name="Detter J.C."/>
            <person name="Glavina del Rio T."/>
            <person name="Hammon N."/>
            <person name="Israni S."/>
            <person name="Dalin E."/>
            <person name="Tice H."/>
            <person name="Pitluck S."/>
            <person name="Sims D."/>
            <person name="Brettin T."/>
            <person name="Bruce D."/>
            <person name="Han C."/>
            <person name="Tapia R."/>
            <person name="Schmutz J."/>
            <person name="Larimer F."/>
            <person name="Land M."/>
            <person name="Hauser L."/>
            <person name="Kyrpides N."/>
            <person name="Kim E."/>
            <person name="Tebo B.M."/>
            <person name="Richardson P."/>
        </authorList>
    </citation>
    <scope>NUCLEOTIDE SEQUENCE [LARGE SCALE GENOMIC DNA]</scope>
    <source>
        <strain evidence="2 3">MI-1</strain>
    </source>
</reference>
<keyword evidence="1" id="KW-1133">Transmembrane helix</keyword>
<keyword evidence="1" id="KW-0812">Transmembrane</keyword>
<feature type="transmembrane region" description="Helical" evidence="1">
    <location>
        <begin position="90"/>
        <end position="113"/>
    </location>
</feature>
<name>A4J248_DESRM</name>
<organism evidence="2 3">
    <name type="scientific">Desulforamulus reducens (strain ATCC BAA-1160 / DSM 100696 / MI-1)</name>
    <name type="common">Desulfotomaculum reducens</name>
    <dbReference type="NCBI Taxonomy" id="349161"/>
    <lineage>
        <taxon>Bacteria</taxon>
        <taxon>Bacillati</taxon>
        <taxon>Bacillota</taxon>
        <taxon>Clostridia</taxon>
        <taxon>Eubacteriales</taxon>
        <taxon>Peptococcaceae</taxon>
        <taxon>Desulforamulus</taxon>
    </lineage>
</organism>
<sequence length="145" mass="16071">MSLKDIFGKLKRGKNKNQSAYISSVKKNIFLTGDIEIDVETIYRGLGGSTDIMRRKITIGTIPATLVYINGIVNIDVINRQIISQLQQIFNVNSTNLITCILFSTILIISMLPHNMEQAIQLSTYLGYLGLAFISLIPAGYSSAR</sequence>
<dbReference type="EMBL" id="CP000612">
    <property type="protein sequence ID" value="ABO49151.1"/>
    <property type="molecule type" value="Genomic_DNA"/>
</dbReference>
<protein>
    <submittedName>
        <fullName evidence="2">Uncharacterized protein</fullName>
    </submittedName>
</protein>
<keyword evidence="3" id="KW-1185">Reference proteome</keyword>
<evidence type="ECO:0000256" key="1">
    <source>
        <dbReference type="SAM" id="Phobius"/>
    </source>
</evidence>
<dbReference type="OrthoDB" id="9772630at2"/>
<proteinExistence type="predicted"/>
<evidence type="ECO:0000313" key="3">
    <source>
        <dbReference type="Proteomes" id="UP000001556"/>
    </source>
</evidence>
<evidence type="ECO:0000313" key="2">
    <source>
        <dbReference type="EMBL" id="ABO49151.1"/>
    </source>
</evidence>
<dbReference type="AlphaFoldDB" id="A4J248"/>
<feature type="transmembrane region" description="Helical" evidence="1">
    <location>
        <begin position="125"/>
        <end position="144"/>
    </location>
</feature>